<feature type="domain" description="DUF4283" evidence="1">
    <location>
        <begin position="35"/>
        <end position="109"/>
    </location>
</feature>
<organism evidence="2 3">
    <name type="scientific">Lithocarpus litseifolius</name>
    <dbReference type="NCBI Taxonomy" id="425828"/>
    <lineage>
        <taxon>Eukaryota</taxon>
        <taxon>Viridiplantae</taxon>
        <taxon>Streptophyta</taxon>
        <taxon>Embryophyta</taxon>
        <taxon>Tracheophyta</taxon>
        <taxon>Spermatophyta</taxon>
        <taxon>Magnoliopsida</taxon>
        <taxon>eudicotyledons</taxon>
        <taxon>Gunneridae</taxon>
        <taxon>Pentapetalae</taxon>
        <taxon>rosids</taxon>
        <taxon>fabids</taxon>
        <taxon>Fagales</taxon>
        <taxon>Fagaceae</taxon>
        <taxon>Lithocarpus</taxon>
    </lineage>
</organism>
<gene>
    <name evidence="2" type="ORF">SO802_027421</name>
</gene>
<protein>
    <recommendedName>
        <fullName evidence="1">DUF4283 domain-containing protein</fullName>
    </recommendedName>
</protein>
<accession>A0AAW2C2J7</accession>
<proteinExistence type="predicted"/>
<comment type="caution">
    <text evidence="2">The sequence shown here is derived from an EMBL/GenBank/DDBJ whole genome shotgun (WGS) entry which is preliminary data.</text>
</comment>
<dbReference type="Pfam" id="PF14111">
    <property type="entry name" value="DUF4283"/>
    <property type="match status" value="1"/>
</dbReference>
<dbReference type="Proteomes" id="UP001459277">
    <property type="component" value="Unassembled WGS sequence"/>
</dbReference>
<dbReference type="AlphaFoldDB" id="A0AAW2C2J7"/>
<keyword evidence="3" id="KW-1185">Reference proteome</keyword>
<evidence type="ECO:0000313" key="2">
    <source>
        <dbReference type="EMBL" id="KAK9992436.1"/>
    </source>
</evidence>
<name>A0AAW2C2J7_9ROSI</name>
<dbReference type="EMBL" id="JAZDWU010000009">
    <property type="protein sequence ID" value="KAK9992436.1"/>
    <property type="molecule type" value="Genomic_DNA"/>
</dbReference>
<evidence type="ECO:0000313" key="3">
    <source>
        <dbReference type="Proteomes" id="UP001459277"/>
    </source>
</evidence>
<sequence>MRMEDLAQSWTWLTLSDREGSGCCLLEEDRIEDFSIAAKFLTKRVINIEVIAKTFTPLWRAKNGFKIQHFGDHKILFTFDNREDVDRILKGESWSFDKHPVVMSRYENESPLQDKAMGLGSWNFD</sequence>
<evidence type="ECO:0000259" key="1">
    <source>
        <dbReference type="Pfam" id="PF14111"/>
    </source>
</evidence>
<dbReference type="InterPro" id="IPR025558">
    <property type="entry name" value="DUF4283"/>
</dbReference>
<reference evidence="2 3" key="1">
    <citation type="submission" date="2024-01" db="EMBL/GenBank/DDBJ databases">
        <title>A telomere-to-telomere, gap-free genome of sweet tea (Lithocarpus litseifolius).</title>
        <authorList>
            <person name="Zhou J."/>
        </authorList>
    </citation>
    <scope>NUCLEOTIDE SEQUENCE [LARGE SCALE GENOMIC DNA]</scope>
    <source>
        <strain evidence="2">Zhou-2022a</strain>
        <tissue evidence="2">Leaf</tissue>
    </source>
</reference>